<reference evidence="2 3" key="1">
    <citation type="submission" date="2022-04" db="EMBL/GenBank/DDBJ databases">
        <title>Chromosome-level reference genomes for two strains of Caenorhabditis briggsae: an improved platform for comparative genomics.</title>
        <authorList>
            <person name="Stevens L."/>
            <person name="Andersen E."/>
        </authorList>
    </citation>
    <scope>NUCLEOTIDE SEQUENCE [LARGE SCALE GENOMIC DNA]</scope>
    <source>
        <strain evidence="2">VX34</strain>
        <tissue evidence="2">Whole-organism</tissue>
    </source>
</reference>
<keyword evidence="1" id="KW-0732">Signal</keyword>
<evidence type="ECO:0000313" key="2">
    <source>
        <dbReference type="EMBL" id="UMM24367.1"/>
    </source>
</evidence>
<proteinExistence type="predicted"/>
<evidence type="ECO:0000313" key="3">
    <source>
        <dbReference type="Proteomes" id="UP000829354"/>
    </source>
</evidence>
<sequence>MNLWFFTLLALISLQLAPVHSDNHVQSKCGRRALEHIQSICPTDADGNLCLTGEFPITKYCAQGLTDSEVYDLCCPTNEHH</sequence>
<dbReference type="AlphaFoldDB" id="A0AAE9JC63"/>
<protein>
    <submittedName>
        <fullName evidence="2">Uncharacterized protein</fullName>
    </submittedName>
</protein>
<keyword evidence="3" id="KW-1185">Reference proteome</keyword>
<dbReference type="EMBL" id="CP092622">
    <property type="protein sequence ID" value="UMM24367.1"/>
    <property type="molecule type" value="Genomic_DNA"/>
</dbReference>
<dbReference type="Proteomes" id="UP000829354">
    <property type="component" value="Chromosome III"/>
</dbReference>
<feature type="chain" id="PRO_5042291103" evidence="1">
    <location>
        <begin position="22"/>
        <end position="81"/>
    </location>
</feature>
<name>A0AAE9JC63_CAEBR</name>
<organism evidence="2 3">
    <name type="scientific">Caenorhabditis briggsae</name>
    <dbReference type="NCBI Taxonomy" id="6238"/>
    <lineage>
        <taxon>Eukaryota</taxon>
        <taxon>Metazoa</taxon>
        <taxon>Ecdysozoa</taxon>
        <taxon>Nematoda</taxon>
        <taxon>Chromadorea</taxon>
        <taxon>Rhabditida</taxon>
        <taxon>Rhabditina</taxon>
        <taxon>Rhabditomorpha</taxon>
        <taxon>Rhabditoidea</taxon>
        <taxon>Rhabditidae</taxon>
        <taxon>Peloderinae</taxon>
        <taxon>Caenorhabditis</taxon>
    </lineage>
</organism>
<feature type="signal peptide" evidence="1">
    <location>
        <begin position="1"/>
        <end position="21"/>
    </location>
</feature>
<evidence type="ECO:0000256" key="1">
    <source>
        <dbReference type="SAM" id="SignalP"/>
    </source>
</evidence>
<gene>
    <name evidence="2" type="ORF">L5515_004633</name>
</gene>
<accession>A0AAE9JC63</accession>